<organism evidence="1 2">
    <name type="scientific">Prorocentrum cordatum</name>
    <dbReference type="NCBI Taxonomy" id="2364126"/>
    <lineage>
        <taxon>Eukaryota</taxon>
        <taxon>Sar</taxon>
        <taxon>Alveolata</taxon>
        <taxon>Dinophyceae</taxon>
        <taxon>Prorocentrales</taxon>
        <taxon>Prorocentraceae</taxon>
        <taxon>Prorocentrum</taxon>
    </lineage>
</organism>
<dbReference type="EMBL" id="CAUYUJ010008857">
    <property type="protein sequence ID" value="CAK0825149.1"/>
    <property type="molecule type" value="Genomic_DNA"/>
</dbReference>
<reference evidence="1" key="1">
    <citation type="submission" date="2023-10" db="EMBL/GenBank/DDBJ databases">
        <authorList>
            <person name="Chen Y."/>
            <person name="Shah S."/>
            <person name="Dougan E. K."/>
            <person name="Thang M."/>
            <person name="Chan C."/>
        </authorList>
    </citation>
    <scope>NUCLEOTIDE SEQUENCE [LARGE SCALE GENOMIC DNA]</scope>
</reference>
<keyword evidence="2" id="KW-1185">Reference proteome</keyword>
<name>A0ABN9S4G0_9DINO</name>
<protein>
    <submittedName>
        <fullName evidence="1">Uncharacterized protein</fullName>
    </submittedName>
</protein>
<comment type="caution">
    <text evidence="1">The sequence shown here is derived from an EMBL/GenBank/DDBJ whole genome shotgun (WGS) entry which is preliminary data.</text>
</comment>
<evidence type="ECO:0000313" key="1">
    <source>
        <dbReference type="EMBL" id="CAK0825149.1"/>
    </source>
</evidence>
<sequence length="312" mass="34980">MDTTCKMSNLKHYLEMDTKCKTSRLNIYLEMDMACKMLQLTTHLHLTQLGRGNEPTRGSLSCEQHPLKAKSRNIVPGYKDKQLLACELQTNAPTLTDTATAVIIQEAASQPGWNLEQGDLGWPFVPEGTILKAKKGIHGLNDAPLLWYEEHRDTILSLPRASRSKLCPALFIFHDERGTLIGLIGTHVDDDLVAGSPEFFANQVAKLRKAAKVGFHHCGRFLKQNDNGTITCSQKEYTESIENIPISAERRKTKEAKATAEERAMLHSGNGQIQWLVRSTWMDLAFWLVESQARAHGSDLKVQDLLDNKLMS</sequence>
<dbReference type="Proteomes" id="UP001189429">
    <property type="component" value="Unassembled WGS sequence"/>
</dbReference>
<proteinExistence type="predicted"/>
<accession>A0ABN9S4G0</accession>
<gene>
    <name evidence="1" type="ORF">PCOR1329_LOCUS25349</name>
</gene>
<evidence type="ECO:0000313" key="2">
    <source>
        <dbReference type="Proteomes" id="UP001189429"/>
    </source>
</evidence>